<dbReference type="STRING" id="1560234.SP90_12745"/>
<protein>
    <recommendedName>
        <fullName evidence="7">3-oxoacyl-ACP synthase</fullName>
    </recommendedName>
</protein>
<dbReference type="SUPFAM" id="SSF53901">
    <property type="entry name" value="Thiolase-like"/>
    <property type="match status" value="1"/>
</dbReference>
<name>A0A1B7XAK7_9BACT</name>
<evidence type="ECO:0000256" key="1">
    <source>
        <dbReference type="ARBA" id="ARBA00022679"/>
    </source>
</evidence>
<dbReference type="InterPro" id="IPR013747">
    <property type="entry name" value="ACP_syn_III_C"/>
</dbReference>
<accession>A0A1B7XAK7</accession>
<evidence type="ECO:0000259" key="4">
    <source>
        <dbReference type="Pfam" id="PF08545"/>
    </source>
</evidence>
<dbReference type="Pfam" id="PF08541">
    <property type="entry name" value="ACP_syn_III_C"/>
    <property type="match status" value="1"/>
</dbReference>
<dbReference type="GO" id="GO:0004315">
    <property type="term" value="F:3-oxoacyl-[acyl-carrier-protein] synthase activity"/>
    <property type="evidence" value="ECO:0007669"/>
    <property type="project" value="InterPro"/>
</dbReference>
<evidence type="ECO:0008006" key="7">
    <source>
        <dbReference type="Google" id="ProtNLM"/>
    </source>
</evidence>
<dbReference type="Proteomes" id="UP000091979">
    <property type="component" value="Unassembled WGS sequence"/>
</dbReference>
<evidence type="ECO:0000313" key="6">
    <source>
        <dbReference type="Proteomes" id="UP000091979"/>
    </source>
</evidence>
<keyword evidence="1" id="KW-0808">Transferase</keyword>
<dbReference type="InterPro" id="IPR016039">
    <property type="entry name" value="Thiolase-like"/>
</dbReference>
<dbReference type="GO" id="GO:0044550">
    <property type="term" value="P:secondary metabolite biosynthetic process"/>
    <property type="evidence" value="ECO:0007669"/>
    <property type="project" value="TreeGrafter"/>
</dbReference>
<evidence type="ECO:0000259" key="3">
    <source>
        <dbReference type="Pfam" id="PF08541"/>
    </source>
</evidence>
<reference evidence="5 6" key="1">
    <citation type="submission" date="2015-01" db="EMBL/GenBank/DDBJ databases">
        <title>Desulfovibrio sp. JC271 draft genome sequence.</title>
        <authorList>
            <person name="Shivani Y."/>
            <person name="Subhash Y."/>
            <person name="Sasikala C."/>
            <person name="Ramana C.V."/>
        </authorList>
    </citation>
    <scope>NUCLEOTIDE SEQUENCE [LARGE SCALE GENOMIC DNA]</scope>
    <source>
        <strain evidence="5 6">JC271</strain>
    </source>
</reference>
<feature type="domain" description="Beta-ketoacyl-[acyl-carrier-protein] synthase III C-terminal" evidence="3">
    <location>
        <begin position="247"/>
        <end position="335"/>
    </location>
</feature>
<keyword evidence="2" id="KW-0012">Acyltransferase</keyword>
<dbReference type="PANTHER" id="PTHR34069:SF2">
    <property type="entry name" value="BETA-KETOACYL-[ACYL-CARRIER-PROTEIN] SYNTHASE III"/>
    <property type="match status" value="1"/>
</dbReference>
<dbReference type="EMBL" id="JXMS01000025">
    <property type="protein sequence ID" value="OBQ46392.1"/>
    <property type="molecule type" value="Genomic_DNA"/>
</dbReference>
<dbReference type="NCBIfam" id="NF006829">
    <property type="entry name" value="PRK09352.1"/>
    <property type="match status" value="1"/>
</dbReference>
<dbReference type="Pfam" id="PF08545">
    <property type="entry name" value="ACP_syn_III"/>
    <property type="match status" value="1"/>
</dbReference>
<dbReference type="PATRIC" id="fig|1560234.3.peg.1658"/>
<proteinExistence type="predicted"/>
<organism evidence="5 6">
    <name type="scientific">Halodesulfovibrio spirochaetisodalis</name>
    <dbReference type="NCBI Taxonomy" id="1560234"/>
    <lineage>
        <taxon>Bacteria</taxon>
        <taxon>Pseudomonadati</taxon>
        <taxon>Thermodesulfobacteriota</taxon>
        <taxon>Desulfovibrionia</taxon>
        <taxon>Desulfovibrionales</taxon>
        <taxon>Desulfovibrionaceae</taxon>
        <taxon>Halodesulfovibrio</taxon>
    </lineage>
</organism>
<evidence type="ECO:0000256" key="2">
    <source>
        <dbReference type="ARBA" id="ARBA00023315"/>
    </source>
</evidence>
<comment type="caution">
    <text evidence="5">The sequence shown here is derived from an EMBL/GenBank/DDBJ whole genome shotgun (WGS) entry which is preliminary data.</text>
</comment>
<dbReference type="OrthoDB" id="9815506at2"/>
<feature type="domain" description="Beta-ketoacyl-[acyl-carrier-protein] synthase III N-terminal" evidence="4">
    <location>
        <begin position="111"/>
        <end position="188"/>
    </location>
</feature>
<dbReference type="Gene3D" id="3.40.47.10">
    <property type="match status" value="1"/>
</dbReference>
<keyword evidence="6" id="KW-1185">Reference proteome</keyword>
<dbReference type="CDD" id="cd00830">
    <property type="entry name" value="KAS_III"/>
    <property type="match status" value="1"/>
</dbReference>
<dbReference type="PANTHER" id="PTHR34069">
    <property type="entry name" value="3-OXOACYL-[ACYL-CARRIER-PROTEIN] SYNTHASE 3"/>
    <property type="match status" value="1"/>
</dbReference>
<sequence>MEAVMSRIRSIAYHFPEASLTNTQLAELFPEWSADKIVLKTGIETRYIVAKEETALDLGVRAAEKIFKSEPALRDIVDGLVFCTESPDYTIPPNACLAQSELGLSDHVIAFDYNLGCSGYVYGLSIAHGLIASGQASTILLITAETYSKLLDEDDRGVRTLFGDGATATIVEKSLHNEIGKFAFYTNGEQAHNLIVPHSGAATEKLKKQEKTLIAGHKAYDKLYMNGPAIFQFTLDIVPNLIQRCMDTEELSYEDIDHVVMHQANKFMLDNLRIKCKIPNEKFVIDVKDGGNTVSNTIPIALARALDSGTIKQGDKVLLAGFGVGLSAAAVVVQI</sequence>
<dbReference type="AlphaFoldDB" id="A0A1B7XAK7"/>
<dbReference type="InterPro" id="IPR013751">
    <property type="entry name" value="ACP_syn_III_N"/>
</dbReference>
<evidence type="ECO:0000313" key="5">
    <source>
        <dbReference type="EMBL" id="OBQ46392.1"/>
    </source>
</evidence>
<dbReference type="GO" id="GO:0006633">
    <property type="term" value="P:fatty acid biosynthetic process"/>
    <property type="evidence" value="ECO:0007669"/>
    <property type="project" value="InterPro"/>
</dbReference>
<gene>
    <name evidence="5" type="ORF">SP90_12745</name>
</gene>